<dbReference type="InParanoid" id="E4V6Z4"/>
<sequence>MGTGRVGGRPPGLCKTRSDETRGGNVAYLRISAISAIWTACLPRRDLLGRYLEVTVSLLARVLVEAVDLADGAEEEPQKSRRKKVGCKSGEAVMQPRGPSVYKQISLDSHHPAEAGRRRTRDAAERRSSSPFTASRRSQTWRWQAVSGFRPAKRRTASTSAIPAIPSSNSRPLGRRGRQVELAGCTKILDACNDMQRLRRAAHLALSCGWAWREVLL</sequence>
<dbReference type="AlphaFoldDB" id="E4V6Z4"/>
<feature type="region of interest" description="Disordered" evidence="1">
    <location>
        <begin position="154"/>
        <end position="175"/>
    </location>
</feature>
<gene>
    <name evidence="2" type="ORF">MGYG_08780</name>
</gene>
<dbReference type="eggNOG" id="ENOG502RQ6J">
    <property type="taxonomic scope" value="Eukaryota"/>
</dbReference>
<feature type="compositionally biased region" description="Basic and acidic residues" evidence="1">
    <location>
        <begin position="108"/>
        <end position="128"/>
    </location>
</feature>
<dbReference type="GeneID" id="10024439"/>
<dbReference type="VEuPathDB" id="FungiDB:MGYG_08780"/>
<accession>E4V6Z4</accession>
<evidence type="ECO:0000256" key="1">
    <source>
        <dbReference type="SAM" id="MobiDB-lite"/>
    </source>
</evidence>
<name>E4V6Z4_ARTGP</name>
<feature type="compositionally biased region" description="Low complexity" evidence="1">
    <location>
        <begin position="157"/>
        <end position="168"/>
    </location>
</feature>
<dbReference type="RefSeq" id="XP_003169237.1">
    <property type="nucleotide sequence ID" value="XM_003169189.1"/>
</dbReference>
<dbReference type="EMBL" id="DS989831">
    <property type="protein sequence ID" value="EFQ96860.1"/>
    <property type="molecule type" value="Genomic_DNA"/>
</dbReference>
<reference evidence="3" key="1">
    <citation type="journal article" date="2012" name="MBio">
        <title>Comparative genome analysis of Trichophyton rubrum and related dermatophytes reveals candidate genes involved in infection.</title>
        <authorList>
            <person name="Martinez D.A."/>
            <person name="Oliver B.G."/>
            <person name="Graeser Y."/>
            <person name="Goldberg J.M."/>
            <person name="Li W."/>
            <person name="Martinez-Rossi N.M."/>
            <person name="Monod M."/>
            <person name="Shelest E."/>
            <person name="Barton R.C."/>
            <person name="Birch E."/>
            <person name="Brakhage A.A."/>
            <person name="Chen Z."/>
            <person name="Gurr S.J."/>
            <person name="Heiman D."/>
            <person name="Heitman J."/>
            <person name="Kosti I."/>
            <person name="Rossi A."/>
            <person name="Saif S."/>
            <person name="Samalova M."/>
            <person name="Saunders C.W."/>
            <person name="Shea T."/>
            <person name="Summerbell R.C."/>
            <person name="Xu J."/>
            <person name="Young S."/>
            <person name="Zeng Q."/>
            <person name="Birren B.W."/>
            <person name="Cuomo C.A."/>
            <person name="White T.C."/>
        </authorList>
    </citation>
    <scope>NUCLEOTIDE SEQUENCE [LARGE SCALE GENOMIC DNA]</scope>
    <source>
        <strain evidence="3">ATCC MYA-4604 / CBS 118893</strain>
    </source>
</reference>
<evidence type="ECO:0000313" key="2">
    <source>
        <dbReference type="EMBL" id="EFQ96860.1"/>
    </source>
</evidence>
<dbReference type="HOGENOM" id="CLU_1272000_0_0_1"/>
<feature type="region of interest" description="Disordered" evidence="1">
    <location>
        <begin position="71"/>
        <end position="137"/>
    </location>
</feature>
<protein>
    <submittedName>
        <fullName evidence="2">Uncharacterized protein</fullName>
    </submittedName>
</protein>
<proteinExistence type="predicted"/>
<evidence type="ECO:0000313" key="3">
    <source>
        <dbReference type="Proteomes" id="UP000002669"/>
    </source>
</evidence>
<dbReference type="Proteomes" id="UP000002669">
    <property type="component" value="Unassembled WGS sequence"/>
</dbReference>
<organism evidence="3">
    <name type="scientific">Arthroderma gypseum (strain ATCC MYA-4604 / CBS 118893)</name>
    <name type="common">Microsporum gypseum</name>
    <dbReference type="NCBI Taxonomy" id="535722"/>
    <lineage>
        <taxon>Eukaryota</taxon>
        <taxon>Fungi</taxon>
        <taxon>Dikarya</taxon>
        <taxon>Ascomycota</taxon>
        <taxon>Pezizomycotina</taxon>
        <taxon>Eurotiomycetes</taxon>
        <taxon>Eurotiomycetidae</taxon>
        <taxon>Onygenales</taxon>
        <taxon>Arthrodermataceae</taxon>
        <taxon>Nannizzia</taxon>
    </lineage>
</organism>
<keyword evidence="3" id="KW-1185">Reference proteome</keyword>